<evidence type="ECO:0000256" key="5">
    <source>
        <dbReference type="ARBA" id="ARBA00022989"/>
    </source>
</evidence>
<protein>
    <recommendedName>
        <fullName evidence="14">Voltage-gated purine nucleotide uniporter SLC17A9</fullName>
    </recommendedName>
    <alternativeName>
        <fullName evidence="16">Solute carrier family 17 member 9</fullName>
    </alternativeName>
    <alternativeName>
        <fullName evidence="15">Vesicular nucleotide transporter</fullName>
    </alternativeName>
</protein>
<reference evidence="19" key="1">
    <citation type="submission" date="2019-10" db="EMBL/GenBank/DDBJ databases">
        <title>Corvus moneduloides (New Caledonian crow) genome, bCorMon1, primary haplotype.</title>
        <authorList>
            <person name="Rutz C."/>
            <person name="Fungtammasan C."/>
            <person name="Mountcastle J."/>
            <person name="Formenti G."/>
            <person name="Chow W."/>
            <person name="Howe K."/>
            <person name="Steele M.P."/>
            <person name="Fernandes J."/>
            <person name="Gilbert M.T.P."/>
            <person name="Fedrigo O."/>
            <person name="Jarvis E.D."/>
            <person name="Gemmell N."/>
        </authorList>
    </citation>
    <scope>NUCLEOTIDE SEQUENCE [LARGE SCALE GENOMIC DNA]</scope>
</reference>
<evidence type="ECO:0000256" key="1">
    <source>
        <dbReference type="ARBA" id="ARBA00004155"/>
    </source>
</evidence>
<dbReference type="PROSITE" id="PS00217">
    <property type="entry name" value="SUGAR_TRANSPORT_2"/>
    <property type="match status" value="1"/>
</dbReference>
<accession>A0A8C3DPW8</accession>
<dbReference type="InterPro" id="IPR005829">
    <property type="entry name" value="Sugar_transporter_CS"/>
</dbReference>
<keyword evidence="4" id="KW-0812">Transmembrane</keyword>
<evidence type="ECO:0000313" key="19">
    <source>
        <dbReference type="Proteomes" id="UP000694553"/>
    </source>
</evidence>
<dbReference type="RefSeq" id="XP_031982745.1">
    <property type="nucleotide sequence ID" value="XM_032126854.1"/>
</dbReference>
<evidence type="ECO:0000256" key="7">
    <source>
        <dbReference type="ARBA" id="ARBA00023228"/>
    </source>
</evidence>
<dbReference type="Gene3D" id="1.20.1250.20">
    <property type="entry name" value="MFS general substrate transporter like domains"/>
    <property type="match status" value="2"/>
</dbReference>
<keyword evidence="3" id="KW-0813">Transport</keyword>
<evidence type="ECO:0000256" key="12">
    <source>
        <dbReference type="ARBA" id="ARBA00051849"/>
    </source>
</evidence>
<keyword evidence="7" id="KW-0458">Lysosome</keyword>
<dbReference type="PROSITE" id="PS50850">
    <property type="entry name" value="MFS"/>
    <property type="match status" value="1"/>
</dbReference>
<keyword evidence="5" id="KW-1133">Transmembrane helix</keyword>
<gene>
    <name evidence="18" type="primary">SLC17A9</name>
</gene>
<proteinExistence type="inferred from homology"/>
<organism evidence="18 19">
    <name type="scientific">Corvus moneduloides</name>
    <name type="common">New Caledonian crow</name>
    <dbReference type="NCBI Taxonomy" id="1196302"/>
    <lineage>
        <taxon>Eukaryota</taxon>
        <taxon>Metazoa</taxon>
        <taxon>Chordata</taxon>
        <taxon>Craniata</taxon>
        <taxon>Vertebrata</taxon>
        <taxon>Euteleostomi</taxon>
        <taxon>Archelosauria</taxon>
        <taxon>Archosauria</taxon>
        <taxon>Dinosauria</taxon>
        <taxon>Saurischia</taxon>
        <taxon>Theropoda</taxon>
        <taxon>Coelurosauria</taxon>
        <taxon>Aves</taxon>
        <taxon>Neognathae</taxon>
        <taxon>Neoaves</taxon>
        <taxon>Telluraves</taxon>
        <taxon>Australaves</taxon>
        <taxon>Passeriformes</taxon>
        <taxon>Corvoidea</taxon>
        <taxon>Corvidae</taxon>
        <taxon>Corvus</taxon>
    </lineage>
</organism>
<evidence type="ECO:0000313" key="18">
    <source>
        <dbReference type="Ensembl" id="ENSCMUP00000010031.1"/>
    </source>
</evidence>
<comment type="catalytic activity">
    <reaction evidence="11">
        <text>ATP(in) = ATP(out)</text>
        <dbReference type="Rhea" id="RHEA:75687"/>
        <dbReference type="ChEBI" id="CHEBI:30616"/>
    </reaction>
</comment>
<dbReference type="PANTHER" id="PTHR11662:SF279">
    <property type="entry name" value="VOLTAGE-GATED PURINE NUCLEOTIDE UNIPORTER SLC17A9"/>
    <property type="match status" value="1"/>
</dbReference>
<dbReference type="OrthoDB" id="2985014at2759"/>
<keyword evidence="8" id="KW-0968">Cytoplasmic vesicle</keyword>
<reference evidence="18" key="2">
    <citation type="submission" date="2025-08" db="UniProtKB">
        <authorList>
            <consortium name="Ensembl"/>
        </authorList>
    </citation>
    <scope>IDENTIFICATION</scope>
</reference>
<dbReference type="InterPro" id="IPR044777">
    <property type="entry name" value="SLC17A9-like"/>
</dbReference>
<evidence type="ECO:0000256" key="16">
    <source>
        <dbReference type="ARBA" id="ARBA00079853"/>
    </source>
</evidence>
<dbReference type="CDD" id="cd17380">
    <property type="entry name" value="MFS_SLC17A9_like"/>
    <property type="match status" value="1"/>
</dbReference>
<evidence type="ECO:0000256" key="14">
    <source>
        <dbReference type="ARBA" id="ARBA00074107"/>
    </source>
</evidence>
<comment type="catalytic activity">
    <reaction evidence="10">
        <text>GTP(in) = GTP(out)</text>
        <dbReference type="Rhea" id="RHEA:75787"/>
        <dbReference type="ChEBI" id="CHEBI:37565"/>
    </reaction>
</comment>
<dbReference type="GO" id="GO:0042584">
    <property type="term" value="C:chromaffin granule membrane"/>
    <property type="evidence" value="ECO:0007669"/>
    <property type="project" value="UniProtKB-SubCell"/>
</dbReference>
<dbReference type="PANTHER" id="PTHR11662">
    <property type="entry name" value="SOLUTE CARRIER FAMILY 17"/>
    <property type="match status" value="1"/>
</dbReference>
<comment type="catalytic activity">
    <reaction evidence="12">
        <text>ADP(in) = ADP(out)</text>
        <dbReference type="Rhea" id="RHEA:75783"/>
        <dbReference type="ChEBI" id="CHEBI:456216"/>
    </reaction>
</comment>
<dbReference type="GO" id="GO:0005765">
    <property type="term" value="C:lysosomal membrane"/>
    <property type="evidence" value="ECO:0007669"/>
    <property type="project" value="UniProtKB-SubCell"/>
</dbReference>
<dbReference type="AlphaFoldDB" id="A0A8C3DPW8"/>
<keyword evidence="6" id="KW-0472">Membrane</keyword>
<evidence type="ECO:0000256" key="4">
    <source>
        <dbReference type="ARBA" id="ARBA00022692"/>
    </source>
</evidence>
<dbReference type="Pfam" id="PF07690">
    <property type="entry name" value="MFS_1"/>
    <property type="match status" value="1"/>
</dbReference>
<evidence type="ECO:0000256" key="13">
    <source>
        <dbReference type="ARBA" id="ARBA00056522"/>
    </source>
</evidence>
<dbReference type="Proteomes" id="UP000694553">
    <property type="component" value="Unassembled WGS sequence"/>
</dbReference>
<dbReference type="Ensembl" id="ENSCMUT00000010785.2">
    <property type="protein sequence ID" value="ENSCMUP00000010031.1"/>
    <property type="gene ID" value="ENSCMUG00000006407.2"/>
</dbReference>
<evidence type="ECO:0000256" key="2">
    <source>
        <dbReference type="ARBA" id="ARBA00008586"/>
    </source>
</evidence>
<evidence type="ECO:0000256" key="15">
    <source>
        <dbReference type="ARBA" id="ARBA00079665"/>
    </source>
</evidence>
<comment type="function">
    <text evidence="13">Voltage-gated ATP nucleotide uniporter that can also transport the purine nucleotides ADP and GTP. Uses the membrane potential as the driving force to control ATP accumulation in lysosomes and secretory vesicles. By controlling ATP storage in lysosomes, regulates ATP-dependent proteins of these organelles. Also indirectly regulates the exocytosis of ATP through its import into lysosomes in astrocytes and secretory vesicles such as adrenal chromaffin granules, mucin granules and synaptic vesicles.</text>
</comment>
<evidence type="ECO:0000256" key="11">
    <source>
        <dbReference type="ARBA" id="ARBA00044897"/>
    </source>
</evidence>
<comment type="similarity">
    <text evidence="2">Belongs to the major facilitator superfamily. Sodium/anion cotransporter family.</text>
</comment>
<dbReference type="InterPro" id="IPR011701">
    <property type="entry name" value="MFS"/>
</dbReference>
<dbReference type="InterPro" id="IPR050382">
    <property type="entry name" value="MFS_Na/Anion_cotransporter"/>
</dbReference>
<dbReference type="CTD" id="63910"/>
<reference evidence="18" key="3">
    <citation type="submission" date="2025-09" db="UniProtKB">
        <authorList>
            <consortium name="Ensembl"/>
        </authorList>
    </citation>
    <scope>IDENTIFICATION</scope>
</reference>
<feature type="domain" description="Major facilitator superfamily (MFS) profile" evidence="17">
    <location>
        <begin position="80"/>
        <end position="480"/>
    </location>
</feature>
<dbReference type="GeneID" id="116452396"/>
<sequence>MAAGGGGRNVPLGSGPRDGMRRDGGAEPYWSRRRQGDPVFGADWDTWGSATLLCHPGEVIQHQDLRISPFSQLRPESRVWTVMLLLGTCLLYCARVTVPICAVALSSYFNWDKKQSGVVLSSFFWGYCLTQIIGGHISDQIGGEKVLLLSASAWGFLTVLTPLLTHISSAHLVFMTSSRFLMGLLQGVYFPSLASLLSQRVRESERAFTYSTVGTGSQFGTLVIGGAGSLLLDWYGWESVFYFSGLLTLLWVYCTCKYLLSEKELIIPIDYLTRGLSISKQTKVPWKQLFRKAPIWAVIIAQLSTASTFFTLLSWLPTFFKETFPGSKGWVFNVVPWLVAIPTSLFSGFLSDHLINQGYRTITIRKFMQVIGSGVSSIFALCLGQTSSFCKAIVFASASVGLQTFNHSGISVNVQDLAPSCAGLLFGVANTGGALLGVICVYLAGYLIETTGSWISVFNLVAAVNSIGLCTFLLFGEAQRVDTDSVLSGTRLCFGKGWRLQFPLQEPPGPA</sequence>
<evidence type="ECO:0000256" key="6">
    <source>
        <dbReference type="ARBA" id="ARBA00023136"/>
    </source>
</evidence>
<dbReference type="GO" id="GO:1904669">
    <property type="term" value="P:ATP export"/>
    <property type="evidence" value="ECO:0007669"/>
    <property type="project" value="UniProtKB-ARBA"/>
</dbReference>
<evidence type="ECO:0000256" key="8">
    <source>
        <dbReference type="ARBA" id="ARBA00023329"/>
    </source>
</evidence>
<dbReference type="SUPFAM" id="SSF103473">
    <property type="entry name" value="MFS general substrate transporter"/>
    <property type="match status" value="1"/>
</dbReference>
<evidence type="ECO:0000256" key="3">
    <source>
        <dbReference type="ARBA" id="ARBA00022448"/>
    </source>
</evidence>
<dbReference type="FunFam" id="1.20.1250.20:FF:000150">
    <property type="entry name" value="Solute carrier family 17 member 9"/>
    <property type="match status" value="1"/>
</dbReference>
<comment type="subcellular location">
    <subcellularLocation>
        <location evidence="9">Cytoplasmic vesicle</location>
        <location evidence="9">Secretory vesicle</location>
        <location evidence="9">Chromaffin granule membrane</location>
        <topology evidence="9">Multi-pass membrane protein</topology>
    </subcellularLocation>
    <subcellularLocation>
        <location evidence="1">Lysosome membrane</location>
        <topology evidence="1">Multi-pass membrane protein</topology>
    </subcellularLocation>
</comment>
<dbReference type="InterPro" id="IPR036259">
    <property type="entry name" value="MFS_trans_sf"/>
</dbReference>
<evidence type="ECO:0000256" key="10">
    <source>
        <dbReference type="ARBA" id="ARBA00036284"/>
    </source>
</evidence>
<dbReference type="FunFam" id="1.20.1250.20:FF:000059">
    <property type="entry name" value="Solute carrier family 17 member 9"/>
    <property type="match status" value="1"/>
</dbReference>
<dbReference type="InterPro" id="IPR020846">
    <property type="entry name" value="MFS_dom"/>
</dbReference>
<dbReference type="GO" id="GO:0072530">
    <property type="term" value="P:purine-containing compound transmembrane transport"/>
    <property type="evidence" value="ECO:0007669"/>
    <property type="project" value="UniProtKB-ARBA"/>
</dbReference>
<evidence type="ECO:0000256" key="9">
    <source>
        <dbReference type="ARBA" id="ARBA00024185"/>
    </source>
</evidence>
<evidence type="ECO:0000259" key="17">
    <source>
        <dbReference type="PROSITE" id="PS50850"/>
    </source>
</evidence>
<dbReference type="GO" id="GO:0160042">
    <property type="term" value="F:purine nucleotide uniporter activity"/>
    <property type="evidence" value="ECO:0007669"/>
    <property type="project" value="UniProtKB-ARBA"/>
</dbReference>
<keyword evidence="19" id="KW-1185">Reference proteome</keyword>
<name>A0A8C3DPW8_CORMO</name>
<dbReference type="OMA" id="LITFWMP"/>